<protein>
    <submittedName>
        <fullName evidence="2">Uncharacterized protein</fullName>
    </submittedName>
</protein>
<evidence type="ECO:0000256" key="1">
    <source>
        <dbReference type="SAM" id="MobiDB-lite"/>
    </source>
</evidence>
<reference evidence="2" key="1">
    <citation type="submission" date="2014-09" db="EMBL/GenBank/DDBJ databases">
        <authorList>
            <person name="Magalhaes I.L.F."/>
            <person name="Oliveira U."/>
            <person name="Santos F.R."/>
            <person name="Vidigal T.H.D.A."/>
            <person name="Brescovit A.D."/>
            <person name="Santos A.J."/>
        </authorList>
    </citation>
    <scope>NUCLEOTIDE SEQUENCE</scope>
    <source>
        <tissue evidence="2">Shoot tissue taken approximately 20 cm above the soil surface</tissue>
    </source>
</reference>
<accession>A0A0A9BXR1</accession>
<proteinExistence type="predicted"/>
<feature type="compositionally biased region" description="Pro residues" evidence="1">
    <location>
        <begin position="57"/>
        <end position="66"/>
    </location>
</feature>
<feature type="compositionally biased region" description="Low complexity" evidence="1">
    <location>
        <begin position="33"/>
        <end position="49"/>
    </location>
</feature>
<feature type="region of interest" description="Disordered" evidence="1">
    <location>
        <begin position="1"/>
        <end position="66"/>
    </location>
</feature>
<reference evidence="2" key="2">
    <citation type="journal article" date="2015" name="Data Brief">
        <title>Shoot transcriptome of the giant reed, Arundo donax.</title>
        <authorList>
            <person name="Barrero R.A."/>
            <person name="Guerrero F.D."/>
            <person name="Moolhuijzen P."/>
            <person name="Goolsby J.A."/>
            <person name="Tidwell J."/>
            <person name="Bellgard S.E."/>
            <person name="Bellgard M.I."/>
        </authorList>
    </citation>
    <scope>NUCLEOTIDE SEQUENCE</scope>
    <source>
        <tissue evidence="2">Shoot tissue taken approximately 20 cm above the soil surface</tissue>
    </source>
</reference>
<sequence length="66" mass="7168">MSHACENEFAQIKKSKSSQEISHAPPRVPMPTLPLLAPAASVSSRTTARSRCHSELLPPPRDQPPP</sequence>
<dbReference type="EMBL" id="GBRH01229824">
    <property type="protein sequence ID" value="JAD68071.1"/>
    <property type="molecule type" value="Transcribed_RNA"/>
</dbReference>
<evidence type="ECO:0000313" key="2">
    <source>
        <dbReference type="EMBL" id="JAD68071.1"/>
    </source>
</evidence>
<organism evidence="2">
    <name type="scientific">Arundo donax</name>
    <name type="common">Giant reed</name>
    <name type="synonym">Donax arundinaceus</name>
    <dbReference type="NCBI Taxonomy" id="35708"/>
    <lineage>
        <taxon>Eukaryota</taxon>
        <taxon>Viridiplantae</taxon>
        <taxon>Streptophyta</taxon>
        <taxon>Embryophyta</taxon>
        <taxon>Tracheophyta</taxon>
        <taxon>Spermatophyta</taxon>
        <taxon>Magnoliopsida</taxon>
        <taxon>Liliopsida</taxon>
        <taxon>Poales</taxon>
        <taxon>Poaceae</taxon>
        <taxon>PACMAD clade</taxon>
        <taxon>Arundinoideae</taxon>
        <taxon>Arundineae</taxon>
        <taxon>Arundo</taxon>
    </lineage>
</organism>
<name>A0A0A9BXR1_ARUDO</name>
<dbReference type="AlphaFoldDB" id="A0A0A9BXR1"/>